<comment type="caution">
    <text evidence="1">The sequence shown here is derived from an EMBL/GenBank/DDBJ whole genome shotgun (WGS) entry which is preliminary data.</text>
</comment>
<dbReference type="InterPro" id="IPR025458">
    <property type="entry name" value="DUF4278"/>
</dbReference>
<organism evidence="1">
    <name type="scientific">Oscillatoriales cyanobacterium SpSt-402</name>
    <dbReference type="NCBI Taxonomy" id="2282168"/>
    <lineage>
        <taxon>Bacteria</taxon>
        <taxon>Bacillati</taxon>
        <taxon>Cyanobacteriota</taxon>
        <taxon>Cyanophyceae</taxon>
        <taxon>Oscillatoriophycideae</taxon>
        <taxon>Oscillatoriales</taxon>
    </lineage>
</organism>
<gene>
    <name evidence="1" type="ORF">ENR47_12080</name>
</gene>
<evidence type="ECO:0000313" key="1">
    <source>
        <dbReference type="EMBL" id="HGW95003.1"/>
    </source>
</evidence>
<proteinExistence type="predicted"/>
<name>A0A832H534_9CYAN</name>
<reference evidence="1" key="1">
    <citation type="journal article" date="2020" name="mSystems">
        <title>Genome- and Community-Level Interaction Insights into Carbon Utilization and Element Cycling Functions of Hydrothermarchaeota in Hydrothermal Sediment.</title>
        <authorList>
            <person name="Zhou Z."/>
            <person name="Liu Y."/>
            <person name="Xu W."/>
            <person name="Pan J."/>
            <person name="Luo Z.H."/>
            <person name="Li M."/>
        </authorList>
    </citation>
    <scope>NUCLEOTIDE SEQUENCE [LARGE SCALE GENOMIC DNA]</scope>
    <source>
        <strain evidence="1">SpSt-402</strain>
    </source>
</reference>
<dbReference type="Pfam" id="PF14105">
    <property type="entry name" value="DUF4278"/>
    <property type="match status" value="1"/>
</dbReference>
<sequence length="94" mass="10073">MANSPAAGCNSPINLINFCFRLVHCLTTHSPVRICPMTLTFLGQKYEMATTSAIAAPESTLTGKYRGNAVTFSPSGVSSPANVALTYRGIRYSR</sequence>
<accession>A0A832H534</accession>
<dbReference type="AlphaFoldDB" id="A0A832H534"/>
<dbReference type="EMBL" id="DSRD01000750">
    <property type="protein sequence ID" value="HGW95003.1"/>
    <property type="molecule type" value="Genomic_DNA"/>
</dbReference>
<protein>
    <submittedName>
        <fullName evidence="1">DUF4278 domain-containing protein</fullName>
    </submittedName>
</protein>